<evidence type="ECO:0000256" key="1">
    <source>
        <dbReference type="ARBA" id="ARBA00004613"/>
    </source>
</evidence>
<evidence type="ECO:0000256" key="2">
    <source>
        <dbReference type="ARBA" id="ARBA00005679"/>
    </source>
</evidence>
<evidence type="ECO:0000313" key="7">
    <source>
        <dbReference type="EMBL" id="RXI04148.1"/>
    </source>
</evidence>
<evidence type="ECO:0000256" key="5">
    <source>
        <dbReference type="ARBA" id="ARBA00023180"/>
    </source>
</evidence>
<comment type="similarity">
    <text evidence="2">Belongs to the GILT family.</text>
</comment>
<protein>
    <recommendedName>
        <fullName evidence="9">Thioredoxin-like fold domain-containing protein</fullName>
    </recommendedName>
</protein>
<accession>A0A498K9M0</accession>
<dbReference type="PANTHER" id="PTHR13234">
    <property type="entry name" value="GAMMA-INTERFERON INDUCIBLE LYSOSOMAL THIOL REDUCTASE GILT"/>
    <property type="match status" value="1"/>
</dbReference>
<keyword evidence="8" id="KW-1185">Reference proteome</keyword>
<comment type="caution">
    <text evidence="7">The sequence shown here is derived from an EMBL/GenBank/DDBJ whole genome shotgun (WGS) entry which is preliminary data.</text>
</comment>
<dbReference type="InterPro" id="IPR004911">
    <property type="entry name" value="Interferon-induced_GILT"/>
</dbReference>
<dbReference type="STRING" id="3750.A0A498K9M0"/>
<evidence type="ECO:0000256" key="3">
    <source>
        <dbReference type="ARBA" id="ARBA00022525"/>
    </source>
</evidence>
<feature type="chain" id="PRO_5019742220" description="Thioredoxin-like fold domain-containing protein" evidence="6">
    <location>
        <begin position="32"/>
        <end position="222"/>
    </location>
</feature>
<keyword evidence="3" id="KW-0964">Secreted</keyword>
<dbReference type="AlphaFoldDB" id="A0A498K9M0"/>
<comment type="subcellular location">
    <subcellularLocation>
        <location evidence="1">Secreted</location>
    </subcellularLocation>
</comment>
<dbReference type="Proteomes" id="UP000290289">
    <property type="component" value="Chromosome 3"/>
</dbReference>
<evidence type="ECO:0000256" key="4">
    <source>
        <dbReference type="ARBA" id="ARBA00022729"/>
    </source>
</evidence>
<dbReference type="GO" id="GO:0016671">
    <property type="term" value="F:oxidoreductase activity, acting on a sulfur group of donors, disulfide as acceptor"/>
    <property type="evidence" value="ECO:0007669"/>
    <property type="project" value="InterPro"/>
</dbReference>
<keyword evidence="5" id="KW-0325">Glycoprotein</keyword>
<gene>
    <name evidence="7" type="ORF">DVH24_038422</name>
</gene>
<evidence type="ECO:0000256" key="6">
    <source>
        <dbReference type="SAM" id="SignalP"/>
    </source>
</evidence>
<dbReference type="GO" id="GO:0005576">
    <property type="term" value="C:extracellular region"/>
    <property type="evidence" value="ECO:0007669"/>
    <property type="project" value="UniProtKB-SubCell"/>
</dbReference>
<dbReference type="EMBL" id="RDQH01000329">
    <property type="protein sequence ID" value="RXI04148.1"/>
    <property type="molecule type" value="Genomic_DNA"/>
</dbReference>
<sequence>MASSRLERRTLSFSLLSCLFLVAVFTPPSSSTDRTPPSDSSKVSLALYYESLCPYSANFIVNYLVKLFKDEFISIVDLKVSLWGKAKLRSNDTFTCQNDLFLSLIAPRVWFTSTSRPSGSRVTRNWAWIQNLLLNATAVDMHGKEDYENFLSYVCNACNGTTALKACSKFSLSTIQKETSKSTRSVGYNEGNMAAVRGRIGSTITSWIRQMNLAILIWTFMV</sequence>
<dbReference type="PANTHER" id="PTHR13234:SF8">
    <property type="entry name" value="GAMMA-INTERFERON-INDUCIBLE LYSOSOMAL THIOL REDUCTASE"/>
    <property type="match status" value="1"/>
</dbReference>
<evidence type="ECO:0008006" key="9">
    <source>
        <dbReference type="Google" id="ProtNLM"/>
    </source>
</evidence>
<keyword evidence="4 6" id="KW-0732">Signal</keyword>
<reference evidence="7 8" key="1">
    <citation type="submission" date="2018-10" db="EMBL/GenBank/DDBJ databases">
        <title>A high-quality apple genome assembly.</title>
        <authorList>
            <person name="Hu J."/>
        </authorList>
    </citation>
    <scope>NUCLEOTIDE SEQUENCE [LARGE SCALE GENOMIC DNA]</scope>
    <source>
        <strain evidence="8">cv. HFTH1</strain>
        <tissue evidence="7">Young leaf</tissue>
    </source>
</reference>
<proteinExistence type="inferred from homology"/>
<organism evidence="7 8">
    <name type="scientific">Malus domestica</name>
    <name type="common">Apple</name>
    <name type="synonym">Pyrus malus</name>
    <dbReference type="NCBI Taxonomy" id="3750"/>
    <lineage>
        <taxon>Eukaryota</taxon>
        <taxon>Viridiplantae</taxon>
        <taxon>Streptophyta</taxon>
        <taxon>Embryophyta</taxon>
        <taxon>Tracheophyta</taxon>
        <taxon>Spermatophyta</taxon>
        <taxon>Magnoliopsida</taxon>
        <taxon>eudicotyledons</taxon>
        <taxon>Gunneridae</taxon>
        <taxon>Pentapetalae</taxon>
        <taxon>rosids</taxon>
        <taxon>fabids</taxon>
        <taxon>Rosales</taxon>
        <taxon>Rosaceae</taxon>
        <taxon>Amygdaloideae</taxon>
        <taxon>Maleae</taxon>
        <taxon>Malus</taxon>
    </lineage>
</organism>
<evidence type="ECO:0000313" key="8">
    <source>
        <dbReference type="Proteomes" id="UP000290289"/>
    </source>
</evidence>
<name>A0A498K9M0_MALDO</name>
<feature type="signal peptide" evidence="6">
    <location>
        <begin position="1"/>
        <end position="31"/>
    </location>
</feature>
<dbReference type="Pfam" id="PF03227">
    <property type="entry name" value="GILT"/>
    <property type="match status" value="1"/>
</dbReference>